<evidence type="ECO:0000313" key="2">
    <source>
        <dbReference type="Proteomes" id="UP000824533"/>
    </source>
</evidence>
<organism evidence="1 2">
    <name type="scientific">Dendrolimus kikuchii</name>
    <dbReference type="NCBI Taxonomy" id="765133"/>
    <lineage>
        <taxon>Eukaryota</taxon>
        <taxon>Metazoa</taxon>
        <taxon>Ecdysozoa</taxon>
        <taxon>Arthropoda</taxon>
        <taxon>Hexapoda</taxon>
        <taxon>Insecta</taxon>
        <taxon>Pterygota</taxon>
        <taxon>Neoptera</taxon>
        <taxon>Endopterygota</taxon>
        <taxon>Lepidoptera</taxon>
        <taxon>Glossata</taxon>
        <taxon>Ditrysia</taxon>
        <taxon>Bombycoidea</taxon>
        <taxon>Lasiocampidae</taxon>
        <taxon>Dendrolimus</taxon>
    </lineage>
</organism>
<proteinExistence type="predicted"/>
<dbReference type="EMBL" id="CM034413">
    <property type="protein sequence ID" value="KAJ0170614.1"/>
    <property type="molecule type" value="Genomic_DNA"/>
</dbReference>
<dbReference type="Proteomes" id="UP000824533">
    <property type="component" value="Linkage Group LG27"/>
</dbReference>
<gene>
    <name evidence="1" type="ORF">K1T71_013985</name>
</gene>
<sequence>MCYLYCKQLFILQTEMKLILILSGLLTIQAGVIKREICAGVTIYGVCHKREILYENIRPPFSLAVDQKSNILYFSHELTDFVYTTARFNLDTKEFKNIVAGGFDQVVDRNSHDVYIGTNYGFYKYDPVDDKATFIGAKDVNTWNIYYNDSILYYVRFPKNTLNTFQNGVSKKFLELQDTNVDDFIIDNEFIYFTNDTGLYSQKKGTNDTVLYNCPCRKVKKFTLDTKGTVHICMQDGVYVVKKDTLTVEKIVDIDFVYGCAFDKNNNILYSDFTKLVRFLPVTDEK</sequence>
<protein>
    <submittedName>
        <fullName evidence="1">Uncharacterized protein</fullName>
    </submittedName>
</protein>
<keyword evidence="2" id="KW-1185">Reference proteome</keyword>
<name>A0ACC1CGC2_9NEOP</name>
<reference evidence="1 2" key="1">
    <citation type="journal article" date="2021" name="Front. Genet.">
        <title>Chromosome-Level Genome Assembly Reveals Significant Gene Expansion in the Toll and IMD Signaling Pathways of Dendrolimus kikuchii.</title>
        <authorList>
            <person name="Zhou J."/>
            <person name="Wu P."/>
            <person name="Xiong Z."/>
            <person name="Liu N."/>
            <person name="Zhao N."/>
            <person name="Ji M."/>
            <person name="Qiu Y."/>
            <person name="Yang B."/>
        </authorList>
    </citation>
    <scope>NUCLEOTIDE SEQUENCE [LARGE SCALE GENOMIC DNA]</scope>
    <source>
        <strain evidence="1">Ann1</strain>
    </source>
</reference>
<accession>A0ACC1CGC2</accession>
<comment type="caution">
    <text evidence="1">The sequence shown here is derived from an EMBL/GenBank/DDBJ whole genome shotgun (WGS) entry which is preliminary data.</text>
</comment>
<evidence type="ECO:0000313" key="1">
    <source>
        <dbReference type="EMBL" id="KAJ0170614.1"/>
    </source>
</evidence>